<reference evidence="1" key="2">
    <citation type="submission" date="2021-09" db="EMBL/GenBank/DDBJ databases">
        <authorList>
            <person name="Gilroy R."/>
        </authorList>
    </citation>
    <scope>NUCLEOTIDE SEQUENCE</scope>
    <source>
        <strain evidence="1">ChiGjej6B6-11269</strain>
    </source>
</reference>
<organism evidence="1 2">
    <name type="scientific">Slackia equolifaciens</name>
    <dbReference type="NCBI Taxonomy" id="498718"/>
    <lineage>
        <taxon>Bacteria</taxon>
        <taxon>Bacillati</taxon>
        <taxon>Actinomycetota</taxon>
        <taxon>Coriobacteriia</taxon>
        <taxon>Eggerthellales</taxon>
        <taxon>Eggerthellaceae</taxon>
        <taxon>Slackia</taxon>
    </lineage>
</organism>
<dbReference type="Gene3D" id="3.40.220.10">
    <property type="entry name" value="Leucine Aminopeptidase, subunit E, domain 1"/>
    <property type="match status" value="1"/>
</dbReference>
<dbReference type="InterPro" id="IPR043472">
    <property type="entry name" value="Macro_dom-like"/>
</dbReference>
<evidence type="ECO:0000313" key="2">
    <source>
        <dbReference type="Proteomes" id="UP000786989"/>
    </source>
</evidence>
<evidence type="ECO:0000313" key="1">
    <source>
        <dbReference type="EMBL" id="HJF66343.1"/>
    </source>
</evidence>
<dbReference type="AlphaFoldDB" id="A0A9D2UYD4"/>
<protein>
    <recommendedName>
        <fullName evidence="3">Appr-1-p processing protein</fullName>
    </recommendedName>
</protein>
<dbReference type="EMBL" id="DYWI01000189">
    <property type="protein sequence ID" value="HJF66343.1"/>
    <property type="molecule type" value="Genomic_DNA"/>
</dbReference>
<dbReference type="SUPFAM" id="SSF52949">
    <property type="entry name" value="Macro domain-like"/>
    <property type="match status" value="1"/>
</dbReference>
<accession>A0A9D2UYD4</accession>
<gene>
    <name evidence="1" type="ORF">K8U77_09560</name>
</gene>
<dbReference type="Proteomes" id="UP000786989">
    <property type="component" value="Unassembled WGS sequence"/>
</dbReference>
<reference evidence="1" key="1">
    <citation type="journal article" date="2021" name="PeerJ">
        <title>Extensive microbial diversity within the chicken gut microbiome revealed by metagenomics and culture.</title>
        <authorList>
            <person name="Gilroy R."/>
            <person name="Ravi A."/>
            <person name="Getino M."/>
            <person name="Pursley I."/>
            <person name="Horton D.L."/>
            <person name="Alikhan N.F."/>
            <person name="Baker D."/>
            <person name="Gharbi K."/>
            <person name="Hall N."/>
            <person name="Watson M."/>
            <person name="Adriaenssens E.M."/>
            <person name="Foster-Nyarko E."/>
            <person name="Jarju S."/>
            <person name="Secka A."/>
            <person name="Antonio M."/>
            <person name="Oren A."/>
            <person name="Chaudhuri R.R."/>
            <person name="La Ragione R."/>
            <person name="Hildebrand F."/>
            <person name="Pallen M.J."/>
        </authorList>
    </citation>
    <scope>NUCLEOTIDE SEQUENCE</scope>
    <source>
        <strain evidence="1">ChiGjej6B6-11269</strain>
    </source>
</reference>
<name>A0A9D2UYD4_9ACTN</name>
<comment type="caution">
    <text evidence="1">The sequence shown here is derived from an EMBL/GenBank/DDBJ whole genome shotgun (WGS) entry which is preliminary data.</text>
</comment>
<sequence>MKEERKRELLAYLVPRLEREHFKRGGFAAGRLEQLLRRAEAPNASTEDLWLAFRGLVNVREVVPAYEALLAAQDELLQGMIAEAGITQVADTQPAPEFRGIPSGRIRLWRGDITTLAADAIVNAASSGMTGCWAPLHYCIDNRSIR</sequence>
<proteinExistence type="predicted"/>
<evidence type="ECO:0008006" key="3">
    <source>
        <dbReference type="Google" id="ProtNLM"/>
    </source>
</evidence>